<dbReference type="Proteomes" id="UP000007319">
    <property type="component" value="Plasmid AZOBR_p4"/>
</dbReference>
<reference evidence="3 4" key="1">
    <citation type="journal article" date="2011" name="PLoS Genet.">
        <title>Azospirillum genomes reveal transition of bacteria from aquatic to terrestrial environments.</title>
        <authorList>
            <person name="Wisniewski-Dye F."/>
            <person name="Borziak K."/>
            <person name="Khalsa-Moyers G."/>
            <person name="Alexandre G."/>
            <person name="Sukharnikov L.O."/>
            <person name="Wuichet K."/>
            <person name="Hurst G.B."/>
            <person name="McDonald W.H."/>
            <person name="Robertson J.S."/>
            <person name="Barbe V."/>
            <person name="Calteau A."/>
            <person name="Rouy Z."/>
            <person name="Mangenot S."/>
            <person name="Prigent-Combaret C."/>
            <person name="Normand P."/>
            <person name="Boyer M."/>
            <person name="Siguier P."/>
            <person name="Dessaux Y."/>
            <person name="Elmerich C."/>
            <person name="Condemine G."/>
            <person name="Krishnen G."/>
            <person name="Kennedy I."/>
            <person name="Paterson A.H."/>
            <person name="Gonzalez V."/>
            <person name="Mavingui P."/>
            <person name="Zhulin I.B."/>
        </authorList>
    </citation>
    <scope>NUCLEOTIDE SEQUENCE [LARGE SCALE GENOMIC DNA]</scope>
    <source>
        <strain evidence="3 4">Sp245</strain>
    </source>
</reference>
<feature type="compositionally biased region" description="Polar residues" evidence="1">
    <location>
        <begin position="1"/>
        <end position="12"/>
    </location>
</feature>
<keyword evidence="4" id="KW-1185">Reference proteome</keyword>
<feature type="region of interest" description="Disordered" evidence="1">
    <location>
        <begin position="1"/>
        <end position="50"/>
    </location>
</feature>
<dbReference type="KEGG" id="abs:AZOBR_p480076"/>
<name>A0A9P1NS34_9PROT</name>
<geneLocation type="plasmid" evidence="3 4">
    <name>AZOBR_p4</name>
</geneLocation>
<accession>A0A9P1NS34</accession>
<keyword evidence="2" id="KW-0472">Membrane</keyword>
<keyword evidence="2" id="KW-0812">Transmembrane</keyword>
<proteinExistence type="predicted"/>
<evidence type="ECO:0000256" key="1">
    <source>
        <dbReference type="SAM" id="MobiDB-lite"/>
    </source>
</evidence>
<protein>
    <recommendedName>
        <fullName evidence="5">DUF2946 domain-containing protein</fullName>
    </recommendedName>
</protein>
<organism evidence="3 4">
    <name type="scientific">Azospirillum baldaniorum</name>
    <dbReference type="NCBI Taxonomy" id="1064539"/>
    <lineage>
        <taxon>Bacteria</taxon>
        <taxon>Pseudomonadati</taxon>
        <taxon>Pseudomonadota</taxon>
        <taxon>Alphaproteobacteria</taxon>
        <taxon>Rhodospirillales</taxon>
        <taxon>Azospirillaceae</taxon>
        <taxon>Azospirillum</taxon>
    </lineage>
</organism>
<evidence type="ECO:0008006" key="5">
    <source>
        <dbReference type="Google" id="ProtNLM"/>
    </source>
</evidence>
<gene>
    <name evidence="3" type="ORF">AZOBR_p480076</name>
</gene>
<keyword evidence="3" id="KW-0614">Plasmid</keyword>
<feature type="compositionally biased region" description="Basic and acidic residues" evidence="1">
    <location>
        <begin position="20"/>
        <end position="33"/>
    </location>
</feature>
<keyword evidence="2" id="KW-1133">Transmembrane helix</keyword>
<dbReference type="AlphaFoldDB" id="A0A9P1NS34"/>
<feature type="transmembrane region" description="Helical" evidence="2">
    <location>
        <begin position="55"/>
        <end position="82"/>
    </location>
</feature>
<evidence type="ECO:0000256" key="2">
    <source>
        <dbReference type="SAM" id="Phobius"/>
    </source>
</evidence>
<sequence>METGLNGATSARPSAPPLRFGERDGASGHREEGGAALAVRPRPSRRPSSRWRSRLAATLAAVLLLILVQVPGQAVAMLSAGLAQSFWAASMCGPDGASDRMPAAPGQPKHDLEHCLGCQLGCAPPAMLTPADVTVPPPRLYGALRALPLRTRKLRRRSVLRPNARAPPMMCPALFN</sequence>
<dbReference type="InterPro" id="IPR021333">
    <property type="entry name" value="DUF2946"/>
</dbReference>
<dbReference type="Pfam" id="PF11162">
    <property type="entry name" value="DUF2946"/>
    <property type="match status" value="1"/>
</dbReference>
<evidence type="ECO:0000313" key="3">
    <source>
        <dbReference type="EMBL" id="CCD03761.1"/>
    </source>
</evidence>
<dbReference type="EMBL" id="HE577331">
    <property type="protein sequence ID" value="CCD03761.1"/>
    <property type="molecule type" value="Genomic_DNA"/>
</dbReference>
<evidence type="ECO:0000313" key="4">
    <source>
        <dbReference type="Proteomes" id="UP000007319"/>
    </source>
</evidence>